<dbReference type="Gene3D" id="1.10.540.10">
    <property type="entry name" value="Acyl-CoA dehydrogenase/oxidase, N-terminal domain"/>
    <property type="match status" value="1"/>
</dbReference>
<organism evidence="10 11">
    <name type="scientific">Conidiobolus coronatus (strain ATCC 28846 / CBS 209.66 / NRRL 28638)</name>
    <name type="common">Delacroixia coronata</name>
    <dbReference type="NCBI Taxonomy" id="796925"/>
    <lineage>
        <taxon>Eukaryota</taxon>
        <taxon>Fungi</taxon>
        <taxon>Fungi incertae sedis</taxon>
        <taxon>Zoopagomycota</taxon>
        <taxon>Entomophthoromycotina</taxon>
        <taxon>Entomophthoromycetes</taxon>
        <taxon>Entomophthorales</taxon>
        <taxon>Ancylistaceae</taxon>
        <taxon>Conidiobolus</taxon>
    </lineage>
</organism>
<evidence type="ECO:0000256" key="6">
    <source>
        <dbReference type="ARBA" id="ARBA00022827"/>
    </source>
</evidence>
<dbReference type="Pfam" id="PF02771">
    <property type="entry name" value="Acyl-CoA_dh_N"/>
    <property type="match status" value="1"/>
</dbReference>
<dbReference type="GO" id="GO:0020037">
    <property type="term" value="F:heme binding"/>
    <property type="evidence" value="ECO:0007669"/>
    <property type="project" value="InterPro"/>
</dbReference>
<dbReference type="FunFam" id="2.40.110.10:FF:000002">
    <property type="entry name" value="Acyl-CoA dehydrogenase fadE12"/>
    <property type="match status" value="1"/>
</dbReference>
<dbReference type="InterPro" id="IPR001199">
    <property type="entry name" value="Cyt_B5-like_heme/steroid-bd"/>
</dbReference>
<proteinExistence type="inferred from homology"/>
<feature type="domain" description="Cytochrome b5 heme-binding" evidence="9">
    <location>
        <begin position="3"/>
        <end position="79"/>
    </location>
</feature>
<dbReference type="SMART" id="SM01117">
    <property type="entry name" value="Cyt-b5"/>
    <property type="match status" value="1"/>
</dbReference>
<dbReference type="PANTHER" id="PTHR48083:SF28">
    <property type="entry name" value="ACYL-COA DEHYDROGENASE FAMILY PROTEIN (AFU_ORTHOLOGUE AFUA_6G10880)-RELATED"/>
    <property type="match status" value="1"/>
</dbReference>
<dbReference type="Gene3D" id="1.20.140.10">
    <property type="entry name" value="Butyryl-CoA Dehydrogenase, subunit A, domain 3"/>
    <property type="match status" value="1"/>
</dbReference>
<dbReference type="InterPro" id="IPR037069">
    <property type="entry name" value="AcylCoA_DH/ox_N_sf"/>
</dbReference>
<dbReference type="InterPro" id="IPR036400">
    <property type="entry name" value="Cyt_B5-like_heme/steroid_sf"/>
</dbReference>
<reference evidence="10 11" key="1">
    <citation type="journal article" date="2015" name="Genome Biol. Evol.">
        <title>Phylogenomic analyses indicate that early fungi evolved digesting cell walls of algal ancestors of land plants.</title>
        <authorList>
            <person name="Chang Y."/>
            <person name="Wang S."/>
            <person name="Sekimoto S."/>
            <person name="Aerts A.L."/>
            <person name="Choi C."/>
            <person name="Clum A."/>
            <person name="LaButti K.M."/>
            <person name="Lindquist E.A."/>
            <person name="Yee Ngan C."/>
            <person name="Ohm R.A."/>
            <person name="Salamov A.A."/>
            <person name="Grigoriev I.V."/>
            <person name="Spatafora J.W."/>
            <person name="Berbee M.L."/>
        </authorList>
    </citation>
    <scope>NUCLEOTIDE SEQUENCE [LARGE SCALE GENOMIC DNA]</scope>
    <source>
        <strain evidence="10 11">NRRL 28638</strain>
    </source>
</reference>
<evidence type="ECO:0000256" key="8">
    <source>
        <dbReference type="ARBA" id="ARBA00023004"/>
    </source>
</evidence>
<dbReference type="Pfam" id="PF00441">
    <property type="entry name" value="Acyl-CoA_dh_1"/>
    <property type="match status" value="1"/>
</dbReference>
<dbReference type="InterPro" id="IPR009075">
    <property type="entry name" value="AcylCo_DH/oxidase_C"/>
</dbReference>
<dbReference type="EMBL" id="KQ964461">
    <property type="protein sequence ID" value="KXN72036.1"/>
    <property type="molecule type" value="Genomic_DNA"/>
</dbReference>
<comment type="similarity">
    <text evidence="2">Belongs to the acyl-CoA dehydrogenase family.</text>
</comment>
<evidence type="ECO:0000256" key="1">
    <source>
        <dbReference type="ARBA" id="ARBA00001974"/>
    </source>
</evidence>
<dbReference type="GO" id="GO:0033539">
    <property type="term" value="P:fatty acid beta-oxidation using acyl-CoA dehydrogenase"/>
    <property type="evidence" value="ECO:0007669"/>
    <property type="project" value="TreeGrafter"/>
</dbReference>
<dbReference type="Pfam" id="PF02770">
    <property type="entry name" value="Acyl-CoA_dh_M"/>
    <property type="match status" value="1"/>
</dbReference>
<dbReference type="PRINTS" id="PR00363">
    <property type="entry name" value="CYTOCHROMEB5"/>
</dbReference>
<dbReference type="STRING" id="796925.A0A137PAL0"/>
<dbReference type="Gene3D" id="2.40.110.10">
    <property type="entry name" value="Butyryl-CoA Dehydrogenase, subunit A, domain 2"/>
    <property type="match status" value="1"/>
</dbReference>
<dbReference type="AlphaFoldDB" id="A0A137PAL0"/>
<evidence type="ECO:0000256" key="3">
    <source>
        <dbReference type="ARBA" id="ARBA00022617"/>
    </source>
</evidence>
<dbReference type="Proteomes" id="UP000070444">
    <property type="component" value="Unassembled WGS sequence"/>
</dbReference>
<sequence>MGLKTFTVSDVSSHNTENDCWIIVHNKVYDMTPFLNDHPGGKKIVLKVAGQDASKQFDNFHNQAILDKYTPKLCIGEIGSTSSASASGSGEQEVEEEIELTRFGELVPYGDPTWYQEWHTPYYKDHHAKFRSAMRKFVDTHITPFVHEWDENKGIPQEVFRLLADNGLLALAVGNPFPKDYYKGKVLGYDDNSLIDPFTNFIFGDELARCGSGGVLWGTLGGLGIGLPPVLKFGSDELKQKVAPDCLAGKKFICLAITEPSGGSDVANITTEAKLSDDGEHYIVNGEKKWITNGVWADYFTVAVRTGEPGMKGISLLLIERNMPGVKTRQMNCTGVWASGTAYITFEDVKVPKSNIIGKVNGGFKCIMYNFNQERMGIIIQANRFSRVCFEEALKYAHKRKTFGKRLIDHPVIRMKFAQMARQIEATHAWIEQILYQTCLQPFEQQVLTLGGPIALCKAQCTQVLEYCVREAVQIFGGIAYTRGGQGEKVERLNREVRAYSIPGGSEEIMLELGIRQSMKVMEFLRGSKL</sequence>
<dbReference type="InterPro" id="IPR036250">
    <property type="entry name" value="AcylCo_DH-like_C"/>
</dbReference>
<dbReference type="OMA" id="YQCEKMG"/>
<dbReference type="SUPFAM" id="SSF56645">
    <property type="entry name" value="Acyl-CoA dehydrogenase NM domain-like"/>
    <property type="match status" value="1"/>
</dbReference>
<dbReference type="GO" id="GO:0005737">
    <property type="term" value="C:cytoplasm"/>
    <property type="evidence" value="ECO:0007669"/>
    <property type="project" value="TreeGrafter"/>
</dbReference>
<dbReference type="GO" id="GO:0003995">
    <property type="term" value="F:acyl-CoA dehydrogenase activity"/>
    <property type="evidence" value="ECO:0007669"/>
    <property type="project" value="TreeGrafter"/>
</dbReference>
<keyword evidence="4" id="KW-0285">Flavoprotein</keyword>
<dbReference type="SUPFAM" id="SSF47203">
    <property type="entry name" value="Acyl-CoA dehydrogenase C-terminal domain-like"/>
    <property type="match status" value="1"/>
</dbReference>
<dbReference type="InterPro" id="IPR006091">
    <property type="entry name" value="Acyl-CoA_Oxase/DH_mid-dom"/>
</dbReference>
<accession>A0A137PAL0</accession>
<dbReference type="SUPFAM" id="SSF55856">
    <property type="entry name" value="Cytochrome b5-like heme/steroid binding domain"/>
    <property type="match status" value="1"/>
</dbReference>
<evidence type="ECO:0000256" key="2">
    <source>
        <dbReference type="ARBA" id="ARBA00009347"/>
    </source>
</evidence>
<dbReference type="Pfam" id="PF00173">
    <property type="entry name" value="Cyt-b5"/>
    <property type="match status" value="1"/>
</dbReference>
<keyword evidence="5" id="KW-0479">Metal-binding</keyword>
<evidence type="ECO:0000256" key="5">
    <source>
        <dbReference type="ARBA" id="ARBA00022723"/>
    </source>
</evidence>
<dbReference type="OrthoDB" id="10254877at2759"/>
<keyword evidence="7" id="KW-0560">Oxidoreductase</keyword>
<protein>
    <submittedName>
        <fullName evidence="10">Acyl-CoA dehydrogenase NM domain-like protein</fullName>
    </submittedName>
</protein>
<dbReference type="FunFam" id="3.10.120.10:FF:000007">
    <property type="entry name" value="Sulfite oxidase, mitochondrial"/>
    <property type="match status" value="1"/>
</dbReference>
<evidence type="ECO:0000313" key="10">
    <source>
        <dbReference type="EMBL" id="KXN72036.1"/>
    </source>
</evidence>
<comment type="cofactor">
    <cofactor evidence="1">
        <name>FAD</name>
        <dbReference type="ChEBI" id="CHEBI:57692"/>
    </cofactor>
</comment>
<dbReference type="PROSITE" id="PS50255">
    <property type="entry name" value="CYTOCHROME_B5_2"/>
    <property type="match status" value="1"/>
</dbReference>
<dbReference type="InterPro" id="IPR013786">
    <property type="entry name" value="AcylCoA_DH/ox_N"/>
</dbReference>
<dbReference type="PANTHER" id="PTHR48083">
    <property type="entry name" value="MEDIUM-CHAIN SPECIFIC ACYL-COA DEHYDROGENASE, MITOCHONDRIAL-RELATED"/>
    <property type="match status" value="1"/>
</dbReference>
<gene>
    <name evidence="10" type="ORF">CONCODRAFT_78001</name>
</gene>
<dbReference type="InterPro" id="IPR046373">
    <property type="entry name" value="Acyl-CoA_Oxase/DH_mid-dom_sf"/>
</dbReference>
<keyword evidence="8" id="KW-0408">Iron</keyword>
<keyword evidence="6" id="KW-0274">FAD</keyword>
<evidence type="ECO:0000259" key="9">
    <source>
        <dbReference type="PROSITE" id="PS50255"/>
    </source>
</evidence>
<dbReference type="PROSITE" id="PS00191">
    <property type="entry name" value="CYTOCHROME_B5_1"/>
    <property type="match status" value="1"/>
</dbReference>
<dbReference type="InterPro" id="IPR050741">
    <property type="entry name" value="Acyl-CoA_dehydrogenase"/>
</dbReference>
<name>A0A137PAL0_CONC2</name>
<evidence type="ECO:0000256" key="7">
    <source>
        <dbReference type="ARBA" id="ARBA00023002"/>
    </source>
</evidence>
<dbReference type="InterPro" id="IPR018506">
    <property type="entry name" value="Cyt_B5_heme-BS"/>
</dbReference>
<dbReference type="Gene3D" id="3.10.120.10">
    <property type="entry name" value="Cytochrome b5-like heme/steroid binding domain"/>
    <property type="match status" value="1"/>
</dbReference>
<keyword evidence="11" id="KW-1185">Reference proteome</keyword>
<dbReference type="GO" id="GO:0046872">
    <property type="term" value="F:metal ion binding"/>
    <property type="evidence" value="ECO:0007669"/>
    <property type="project" value="UniProtKB-KW"/>
</dbReference>
<keyword evidence="3" id="KW-0349">Heme</keyword>
<evidence type="ECO:0000313" key="11">
    <source>
        <dbReference type="Proteomes" id="UP000070444"/>
    </source>
</evidence>
<dbReference type="GO" id="GO:0050660">
    <property type="term" value="F:flavin adenine dinucleotide binding"/>
    <property type="evidence" value="ECO:0007669"/>
    <property type="project" value="InterPro"/>
</dbReference>
<evidence type="ECO:0000256" key="4">
    <source>
        <dbReference type="ARBA" id="ARBA00022630"/>
    </source>
</evidence>
<dbReference type="InterPro" id="IPR009100">
    <property type="entry name" value="AcylCoA_DH/oxidase_NM_dom_sf"/>
</dbReference>